<sequence length="77" mass="8551">MLTEMAALVAEYEDALLWQIESPIAQLTLVKATQLRANWPGFPARAHETGAQTVLHFCCGDGQHKELLAPAYRLRTS</sequence>
<dbReference type="RefSeq" id="WP_218008986.1">
    <property type="nucleotide sequence ID" value="NZ_JBIAQY010000017.1"/>
</dbReference>
<proteinExistence type="predicted"/>
<evidence type="ECO:0000313" key="1">
    <source>
        <dbReference type="EMBL" id="MFF3573125.1"/>
    </source>
</evidence>
<comment type="caution">
    <text evidence="1">The sequence shown here is derived from an EMBL/GenBank/DDBJ whole genome shotgun (WGS) entry which is preliminary data.</text>
</comment>
<keyword evidence="2" id="KW-1185">Reference proteome</keyword>
<dbReference type="Proteomes" id="UP001601992">
    <property type="component" value="Unassembled WGS sequence"/>
</dbReference>
<accession>A0ABW6SCI6</accession>
<evidence type="ECO:0000313" key="2">
    <source>
        <dbReference type="Proteomes" id="UP001601992"/>
    </source>
</evidence>
<organism evidence="1 2">
    <name type="scientific">Nocardia jiangxiensis</name>
    <dbReference type="NCBI Taxonomy" id="282685"/>
    <lineage>
        <taxon>Bacteria</taxon>
        <taxon>Bacillati</taxon>
        <taxon>Actinomycetota</taxon>
        <taxon>Actinomycetes</taxon>
        <taxon>Mycobacteriales</taxon>
        <taxon>Nocardiaceae</taxon>
        <taxon>Nocardia</taxon>
    </lineage>
</organism>
<protein>
    <submittedName>
        <fullName evidence="1">Uncharacterized protein</fullName>
    </submittedName>
</protein>
<gene>
    <name evidence="1" type="ORF">ACFYXQ_35710</name>
</gene>
<dbReference type="EMBL" id="JBIAQY010000017">
    <property type="protein sequence ID" value="MFF3573125.1"/>
    <property type="molecule type" value="Genomic_DNA"/>
</dbReference>
<name>A0ABW6SCI6_9NOCA</name>
<reference evidence="1 2" key="1">
    <citation type="submission" date="2024-10" db="EMBL/GenBank/DDBJ databases">
        <title>The Natural Products Discovery Center: Release of the First 8490 Sequenced Strains for Exploring Actinobacteria Biosynthetic Diversity.</title>
        <authorList>
            <person name="Kalkreuter E."/>
            <person name="Kautsar S.A."/>
            <person name="Yang D."/>
            <person name="Bader C.D."/>
            <person name="Teijaro C.N."/>
            <person name="Fluegel L."/>
            <person name="Davis C.M."/>
            <person name="Simpson J.R."/>
            <person name="Lauterbach L."/>
            <person name="Steele A.D."/>
            <person name="Gui C."/>
            <person name="Meng S."/>
            <person name="Li G."/>
            <person name="Viehrig K."/>
            <person name="Ye F."/>
            <person name="Su P."/>
            <person name="Kiefer A.F."/>
            <person name="Nichols A."/>
            <person name="Cepeda A.J."/>
            <person name="Yan W."/>
            <person name="Fan B."/>
            <person name="Jiang Y."/>
            <person name="Adhikari A."/>
            <person name="Zheng C.-J."/>
            <person name="Schuster L."/>
            <person name="Cowan T.M."/>
            <person name="Smanski M.J."/>
            <person name="Chevrette M.G."/>
            <person name="De Carvalho L.P.S."/>
            <person name="Shen B."/>
        </authorList>
    </citation>
    <scope>NUCLEOTIDE SEQUENCE [LARGE SCALE GENOMIC DNA]</scope>
    <source>
        <strain evidence="1 2">NPDC002593</strain>
    </source>
</reference>